<dbReference type="InterPro" id="IPR003593">
    <property type="entry name" value="AAA+_ATPase"/>
</dbReference>
<dbReference type="Gene3D" id="3.40.50.300">
    <property type="entry name" value="P-loop containing nucleotide triphosphate hydrolases"/>
    <property type="match status" value="3"/>
</dbReference>
<dbReference type="Proteomes" id="UP000827092">
    <property type="component" value="Unassembled WGS sequence"/>
</dbReference>
<keyword evidence="4" id="KW-0493">Microtubule</keyword>
<dbReference type="FunFam" id="1.20.1270.280:FF:000001">
    <property type="entry name" value="dynein heavy chain 7, axonemal"/>
    <property type="match status" value="1"/>
</dbReference>
<keyword evidence="14" id="KW-0732">Signal</keyword>
<organism evidence="16 17">
    <name type="scientific">Oedothorax gibbosus</name>
    <dbReference type="NCBI Taxonomy" id="931172"/>
    <lineage>
        <taxon>Eukaryota</taxon>
        <taxon>Metazoa</taxon>
        <taxon>Ecdysozoa</taxon>
        <taxon>Arthropoda</taxon>
        <taxon>Chelicerata</taxon>
        <taxon>Arachnida</taxon>
        <taxon>Araneae</taxon>
        <taxon>Araneomorphae</taxon>
        <taxon>Entelegynae</taxon>
        <taxon>Araneoidea</taxon>
        <taxon>Linyphiidae</taxon>
        <taxon>Erigoninae</taxon>
        <taxon>Oedothorax</taxon>
    </lineage>
</organism>
<evidence type="ECO:0000313" key="17">
    <source>
        <dbReference type="Proteomes" id="UP000827092"/>
    </source>
</evidence>
<proteinExistence type="inferred from homology"/>
<dbReference type="FunFam" id="3.40.50.300:FF:002141">
    <property type="entry name" value="Dynein heavy chain"/>
    <property type="match status" value="1"/>
</dbReference>
<reference evidence="16 17" key="1">
    <citation type="journal article" date="2022" name="Nat. Ecol. Evol.">
        <title>A masculinizing supergene underlies an exaggerated male reproductive morph in a spider.</title>
        <authorList>
            <person name="Hendrickx F."/>
            <person name="De Corte Z."/>
            <person name="Sonet G."/>
            <person name="Van Belleghem S.M."/>
            <person name="Kostlbacher S."/>
            <person name="Vangestel C."/>
        </authorList>
    </citation>
    <scope>NUCLEOTIDE SEQUENCE [LARGE SCALE GENOMIC DNA]</scope>
    <source>
        <strain evidence="16">W744_W776</strain>
    </source>
</reference>
<accession>A0AAV6UST2</accession>
<evidence type="ECO:0000259" key="15">
    <source>
        <dbReference type="SMART" id="SM00382"/>
    </source>
</evidence>
<dbReference type="InterPro" id="IPR004273">
    <property type="entry name" value="Dynein_heavy_D6_P-loop"/>
</dbReference>
<dbReference type="FunFam" id="1.10.8.720:FF:000001">
    <property type="entry name" value="dynein heavy chain 7, axonemal"/>
    <property type="match status" value="1"/>
</dbReference>
<dbReference type="Gene3D" id="1.20.920.20">
    <property type="match status" value="1"/>
</dbReference>
<dbReference type="Pfam" id="PF18199">
    <property type="entry name" value="Dynein_C"/>
    <property type="match status" value="1"/>
</dbReference>
<dbReference type="CDD" id="cd00009">
    <property type="entry name" value="AAA"/>
    <property type="match status" value="1"/>
</dbReference>
<evidence type="ECO:0000256" key="14">
    <source>
        <dbReference type="SAM" id="SignalP"/>
    </source>
</evidence>
<dbReference type="InterPro" id="IPR041228">
    <property type="entry name" value="Dynein_C"/>
</dbReference>
<evidence type="ECO:0000256" key="6">
    <source>
        <dbReference type="ARBA" id="ARBA00022840"/>
    </source>
</evidence>
<evidence type="ECO:0000256" key="9">
    <source>
        <dbReference type="ARBA" id="ARBA00023069"/>
    </source>
</evidence>
<dbReference type="InterPro" id="IPR024317">
    <property type="entry name" value="Dynein_heavy_chain_D4_dom"/>
</dbReference>
<dbReference type="Pfam" id="PF17857">
    <property type="entry name" value="AAA_lid_1"/>
    <property type="match status" value="1"/>
</dbReference>
<dbReference type="FunFam" id="3.40.50.300:FF:000362">
    <property type="entry name" value="Dynein, axonemal, heavy chain 6"/>
    <property type="match status" value="1"/>
</dbReference>
<dbReference type="Pfam" id="PF17852">
    <property type="entry name" value="Dynein_AAA_lid"/>
    <property type="match status" value="1"/>
</dbReference>
<dbReference type="InterPro" id="IPR026983">
    <property type="entry name" value="DHC"/>
</dbReference>
<dbReference type="GO" id="GO:0045505">
    <property type="term" value="F:dynein intermediate chain binding"/>
    <property type="evidence" value="ECO:0007669"/>
    <property type="project" value="InterPro"/>
</dbReference>
<keyword evidence="11" id="KW-0206">Cytoskeleton</keyword>
<dbReference type="Gene3D" id="1.20.1270.280">
    <property type="match status" value="1"/>
</dbReference>
<feature type="coiled-coil region" evidence="13">
    <location>
        <begin position="953"/>
        <end position="1015"/>
    </location>
</feature>
<evidence type="ECO:0000256" key="3">
    <source>
        <dbReference type="ARBA" id="ARBA00022490"/>
    </source>
</evidence>
<keyword evidence="7" id="KW-0243">Dynein</keyword>
<dbReference type="GO" id="GO:0005930">
    <property type="term" value="C:axoneme"/>
    <property type="evidence" value="ECO:0007669"/>
    <property type="project" value="UniProtKB-SubCell"/>
</dbReference>
<dbReference type="InterPro" id="IPR041589">
    <property type="entry name" value="DNAH3_AAA_lid_1"/>
</dbReference>
<dbReference type="Pfam" id="PF12780">
    <property type="entry name" value="AAA_8"/>
    <property type="match status" value="1"/>
</dbReference>
<comment type="caution">
    <text evidence="16">The sequence shown here is derived from an EMBL/GenBank/DDBJ whole genome shotgun (WGS) entry which is preliminary data.</text>
</comment>
<keyword evidence="5" id="KW-0547">Nucleotide-binding</keyword>
<dbReference type="Pfam" id="PF18198">
    <property type="entry name" value="AAA_lid_11"/>
    <property type="match status" value="2"/>
</dbReference>
<dbReference type="Pfam" id="PF12777">
    <property type="entry name" value="MT"/>
    <property type="match status" value="1"/>
</dbReference>
<dbReference type="GO" id="GO:0030286">
    <property type="term" value="C:dynein complex"/>
    <property type="evidence" value="ECO:0007669"/>
    <property type="project" value="UniProtKB-KW"/>
</dbReference>
<dbReference type="GO" id="GO:0005524">
    <property type="term" value="F:ATP binding"/>
    <property type="evidence" value="ECO:0007669"/>
    <property type="project" value="UniProtKB-KW"/>
</dbReference>
<keyword evidence="3" id="KW-0963">Cytoplasm</keyword>
<evidence type="ECO:0000256" key="8">
    <source>
        <dbReference type="ARBA" id="ARBA00023054"/>
    </source>
</evidence>
<name>A0AAV6UST2_9ARAC</name>
<dbReference type="InterPro" id="IPR027417">
    <property type="entry name" value="P-loop_NTPase"/>
</dbReference>
<dbReference type="InterPro" id="IPR035706">
    <property type="entry name" value="AAA_9"/>
</dbReference>
<keyword evidence="10" id="KW-0505">Motor protein</keyword>
<dbReference type="FunFam" id="1.20.920.30:FF:000002">
    <property type="entry name" value="Dynein axonemal heavy chain 3"/>
    <property type="match status" value="1"/>
</dbReference>
<comment type="similarity">
    <text evidence="2">Belongs to the dynein heavy chain family.</text>
</comment>
<evidence type="ECO:0000256" key="1">
    <source>
        <dbReference type="ARBA" id="ARBA00004430"/>
    </source>
</evidence>
<dbReference type="FunFam" id="3.40.50.300:FF:000223">
    <property type="entry name" value="Dynein heavy chain 3, axonemal"/>
    <property type="match status" value="1"/>
</dbReference>
<dbReference type="PANTHER" id="PTHR22878">
    <property type="entry name" value="DYNEIN HEAVY CHAIN 6, AXONEMAL-LIKE-RELATED"/>
    <property type="match status" value="1"/>
</dbReference>
<feature type="chain" id="PRO_5043383795" description="AAA+ ATPase domain-containing protein" evidence="14">
    <location>
        <begin position="20"/>
        <end position="2184"/>
    </location>
</feature>
<dbReference type="GO" id="GO:0007018">
    <property type="term" value="P:microtubule-based movement"/>
    <property type="evidence" value="ECO:0007669"/>
    <property type="project" value="InterPro"/>
</dbReference>
<dbReference type="SUPFAM" id="SSF52540">
    <property type="entry name" value="P-loop containing nucleoside triphosphate hydrolases"/>
    <property type="match status" value="2"/>
</dbReference>
<keyword evidence="12" id="KW-0966">Cell projection</keyword>
<dbReference type="Gene3D" id="6.10.140.1060">
    <property type="match status" value="1"/>
</dbReference>
<dbReference type="GO" id="GO:0005874">
    <property type="term" value="C:microtubule"/>
    <property type="evidence" value="ECO:0007669"/>
    <property type="project" value="UniProtKB-KW"/>
</dbReference>
<evidence type="ECO:0000313" key="16">
    <source>
        <dbReference type="EMBL" id="KAG8186376.1"/>
    </source>
</evidence>
<dbReference type="EMBL" id="JAFNEN010000304">
    <property type="protein sequence ID" value="KAG8186376.1"/>
    <property type="molecule type" value="Genomic_DNA"/>
</dbReference>
<keyword evidence="6" id="KW-0067">ATP-binding</keyword>
<dbReference type="Gene3D" id="1.10.8.720">
    <property type="entry name" value="Region D6 of dynein motor"/>
    <property type="match status" value="2"/>
</dbReference>
<dbReference type="GO" id="GO:0008569">
    <property type="term" value="F:minus-end-directed microtubule motor activity"/>
    <property type="evidence" value="ECO:0007669"/>
    <property type="project" value="InterPro"/>
</dbReference>
<protein>
    <recommendedName>
        <fullName evidence="15">AAA+ ATPase domain-containing protein</fullName>
    </recommendedName>
</protein>
<feature type="domain" description="AAA+ ATPase" evidence="15">
    <location>
        <begin position="105"/>
        <end position="253"/>
    </location>
</feature>
<dbReference type="FunFam" id="1.20.920.20:FF:000006">
    <property type="entry name" value="Dynein, axonemal, heavy chain 6"/>
    <property type="match status" value="1"/>
</dbReference>
<dbReference type="InterPro" id="IPR043160">
    <property type="entry name" value="Dynein_C_barrel"/>
</dbReference>
<dbReference type="SMART" id="SM00382">
    <property type="entry name" value="AAA"/>
    <property type="match status" value="1"/>
</dbReference>
<dbReference type="Gene3D" id="1.20.920.30">
    <property type="match status" value="1"/>
</dbReference>
<evidence type="ECO:0000256" key="5">
    <source>
        <dbReference type="ARBA" id="ARBA00022741"/>
    </source>
</evidence>
<dbReference type="FunFam" id="3.10.490.20:FF:000001">
    <property type="entry name" value="dynein heavy chain 7, axonemal"/>
    <property type="match status" value="1"/>
</dbReference>
<evidence type="ECO:0000256" key="11">
    <source>
        <dbReference type="ARBA" id="ARBA00023212"/>
    </source>
</evidence>
<dbReference type="GO" id="GO:0051959">
    <property type="term" value="F:dynein light intermediate chain binding"/>
    <property type="evidence" value="ECO:0007669"/>
    <property type="project" value="InterPro"/>
</dbReference>
<dbReference type="Gene3D" id="1.10.472.130">
    <property type="match status" value="1"/>
</dbReference>
<dbReference type="Gene3D" id="1.10.8.1220">
    <property type="match status" value="1"/>
</dbReference>
<dbReference type="InterPro" id="IPR042219">
    <property type="entry name" value="AAA_lid_11_sf"/>
</dbReference>
<comment type="subcellular location">
    <subcellularLocation>
        <location evidence="1">Cytoplasm</location>
        <location evidence="1">Cytoskeleton</location>
        <location evidence="1">Cilium axoneme</location>
    </subcellularLocation>
</comment>
<feature type="signal peptide" evidence="14">
    <location>
        <begin position="1"/>
        <end position="19"/>
    </location>
</feature>
<keyword evidence="8 13" id="KW-0175">Coiled coil</keyword>
<dbReference type="InterPro" id="IPR041658">
    <property type="entry name" value="AAA_lid_11"/>
</dbReference>
<evidence type="ECO:0000256" key="12">
    <source>
        <dbReference type="ARBA" id="ARBA00023273"/>
    </source>
</evidence>
<keyword evidence="9" id="KW-0969">Cilium</keyword>
<dbReference type="PANTHER" id="PTHR22878:SF70">
    <property type="entry name" value="DYNEIN HEAVY CHAIN 2, AXONEMAL"/>
    <property type="match status" value="1"/>
</dbReference>
<evidence type="ECO:0000256" key="13">
    <source>
        <dbReference type="SAM" id="Coils"/>
    </source>
</evidence>
<dbReference type="Gene3D" id="3.10.490.20">
    <property type="match status" value="1"/>
</dbReference>
<evidence type="ECO:0000256" key="7">
    <source>
        <dbReference type="ARBA" id="ARBA00023017"/>
    </source>
</evidence>
<keyword evidence="17" id="KW-1185">Reference proteome</keyword>
<evidence type="ECO:0000256" key="2">
    <source>
        <dbReference type="ARBA" id="ARBA00008887"/>
    </source>
</evidence>
<dbReference type="FunFam" id="1.10.8.1220:FF:000001">
    <property type="entry name" value="Dynein axonemal heavy chain 5"/>
    <property type="match status" value="1"/>
</dbReference>
<gene>
    <name evidence="16" type="ORF">JTE90_026794</name>
</gene>
<sequence length="2184" mass="248106">MFWCTVGVFMFSTVWSIGAACDEDSRDKVHDQPIPLEVGMKVDCTFPKEGSVYDYKFLTRGRGFWYAWKDSIIPLATTTVNIREIIVPTVDTVRYAYLMDLAIRHKRPLLLVGPTGTGKTAYVQDKMMKGLDRETYVPSFIAFSTQTSASQAQDIIMSKLEKRRKGVFGPPFGKKCVIFIDDLNMPAVEIYGAQPPIELLRQYFDHGMWIDKKEKSSVHLVDTQFIAAMGLPGGARNNVTPRLMRHFGLVGITAFSTATMDSIFSSIMNIHFKNNHFPPESLLTATVIVSATAEIYNSVVSHLLPTPAKSHYTFNLRDFARVIHGCCLIRKESLEDKHMKILVRLWVHEVYRVFYDRLTDKEDCSWLFHKIQRTTEMQFKENFNALFSSICFSEDGKVSEDDLRNLMFGTYMHYDRKPQDRLYDEVQNIDTFESIVTRCLEDYNGSCKSPMDMVVFRYVLEHLSRMCRVLSMPGGNALLVGVGGSGRQSVTRLATFVTGHALFQPEITKKYSLNEWREDIKHVMKSAGADGKGTVLLMTDTQIKEERFLEDIDNLLNSGEVPNLFAVDEKQEKIEAVRPLVEKEEGADLSPLALFSYFVKRSSENLHIVIAMSPIGNAFRVRLRQFPSLVNCCTIDWFQAWPEDALEKVAEYSFKDMELQQNMKTNIVNVCKYFHVKAQDLSTVFSNELGRSTYITPTSYLTLISSFKQLLSAKQGETRSSIQRYEGGLGQLEFFSVTITGMQKDIEELQPKLLVAKQEAEEFIEKIKKESADMEKVKAVVNKDEEFASAQARESSALKEECEADLALALPALEAALQALDTLKPSDISLVKSMKNPPNVIKVVLSAVCVMMHIKPDRVTDPTTGRKVNDYWGPSKKLLGDMGFLQSLREYDKDNIDPAVMEKIRAEYVILPEFDPANVAKASSAAEGLCRWVLAMEIYDRTAKVVAPKKAKLEEAEKQLAVIMALLNEKRSELSALEDKLAALRKDCDESIQKKKDLEKQAKTCEINLQRAEKLIGGLGGERLRWNNEAQNLRRKFENLPGDVLLASGVIAYLGPYTSYYRSLCIEDWVAFCTKENIPCTQNFSLGETLGDPVKIQFWNLNGLPRDAFSTDNGVIVEYGKRWPLMIDPQGQAHKWVKNMERDNLAIVELGDPNLLRTLENCLQFGKPVLLENVGEELDPSLEPLLLKKTFKQGTIEMVQLGDTSVEFNKDFRLYITTKLRNPHYLPEISTKISLLNFMITPEGLEDQLLGIVVAQERPDLEESRQQLIMQTAANVKSLKELEDKILYTLAQSEGSNILENEEATNVLDSSKFLVDDIKSKQKIADETTANINKSRESYECVAQRSSVLFFSITDLPNVDPMYQYSLNWFINLFLKAIQQSEKSKDLEQRLQNLSQYFTYSLYCNICRSLFEKDKLLFAFLLCCNLLVSEQKLDRTEFKFFLTGGVGLENTTPNPAPSWMLDKSWDEICRLSDFEVFQDLKKDFISSPDAWKEFHTSKEPHCLKFSLEWEEKTSHFQKLLVLRCLRPDKIVPMITKFVSAHLGEEFVRPPPFDLPQSYSDSGSTVPLLFVLSPGADPMAALLKFAEDKGFGGDKFGAISLGQGQGPVAETMIKSAQETGSWVALQNCHLAVSWMPQLERICNELSEENTHENFRLWLTSYPSAKFPVSVLQNGVKMTNEPPTGLKQNLLQSFLNTPISDEEFFSGCNGKNKPFHKLVFSLCFFHALIQERKKFGPIGWNIPYGFNESDLRISLQQLQMFVNEYDSVPFDAITYMTGECNYGGRVTDDWDRRCLITLLEDFCNPRIIEEEEYKRCLITLLEGFCNPKIIEEEEYKLSPDGKYSVPSIDSYKGVLEFIESLPSSQHPGVFGMHENVDITRELQESRKLLDSILLIEGTDSSSDADATEQQLVDIAADILAKLPPSFDLEEASVKYPVCYDESMNTVLVQEMERFNKLHSTIRTSLLQLQAAIKGLVVMSADLEALSGSLLIGRQPALWSADSYPSLKPLGSYINDFIRRMQFLQEWFVNGKPSVFWISGFYFTQAFLTGAMQNYARKYKIPIDQLAFEYQVLQTDESDVAPEDGIYVHGLFLEGAKWNREKQLLEEQDLKVLSDAMPIIWLLPCLKANIVVGNRYRSPLYKTSDRRGQLSTTGHSTNYVVHFLLPTDLPPEHWIKRGTALLCQLDS</sequence>
<dbReference type="InterPro" id="IPR041466">
    <property type="entry name" value="Dynein_AAA5_ext"/>
</dbReference>
<dbReference type="Pfam" id="PF03028">
    <property type="entry name" value="Dynein_heavy"/>
    <property type="match status" value="1"/>
</dbReference>
<dbReference type="Pfam" id="PF12781">
    <property type="entry name" value="AAA_9"/>
    <property type="match status" value="1"/>
</dbReference>
<dbReference type="InterPro" id="IPR024743">
    <property type="entry name" value="Dynein_HC_stalk"/>
</dbReference>
<evidence type="ECO:0000256" key="10">
    <source>
        <dbReference type="ARBA" id="ARBA00023175"/>
    </source>
</evidence>
<dbReference type="Pfam" id="PF12775">
    <property type="entry name" value="AAA_7"/>
    <property type="match status" value="1"/>
</dbReference>
<evidence type="ECO:0000256" key="4">
    <source>
        <dbReference type="ARBA" id="ARBA00022701"/>
    </source>
</evidence>